<keyword evidence="4" id="KW-0732">Signal</keyword>
<reference evidence="6 7" key="1">
    <citation type="submission" date="2022-10" db="EMBL/GenBank/DDBJ databases">
        <title>Chitinophaga nivalis PC15 sp. nov., isolated from Pyeongchang county, South Korea.</title>
        <authorList>
            <person name="Trinh H.N."/>
        </authorList>
    </citation>
    <scope>NUCLEOTIDE SEQUENCE [LARGE SCALE GENOMIC DNA]</scope>
    <source>
        <strain evidence="6 7">PC14</strain>
    </source>
</reference>
<dbReference type="Pfam" id="PF01520">
    <property type="entry name" value="Amidase_3"/>
    <property type="match status" value="1"/>
</dbReference>
<keyword evidence="3" id="KW-0378">Hydrolase</keyword>
<dbReference type="Gene3D" id="3.40.630.40">
    <property type="entry name" value="Zn-dependent exopeptidases"/>
    <property type="match status" value="1"/>
</dbReference>
<protein>
    <recommendedName>
        <fullName evidence="2">N-acetylmuramoyl-L-alanine amidase</fullName>
        <ecNumber evidence="2">3.5.1.28</ecNumber>
    </recommendedName>
</protein>
<feature type="signal peptide" evidence="4">
    <location>
        <begin position="1"/>
        <end position="21"/>
    </location>
</feature>
<keyword evidence="7" id="KW-1185">Reference proteome</keyword>
<proteinExistence type="predicted"/>
<dbReference type="EC" id="3.5.1.28" evidence="2"/>
<evidence type="ECO:0000256" key="1">
    <source>
        <dbReference type="ARBA" id="ARBA00001561"/>
    </source>
</evidence>
<accession>A0ABT3IW16</accession>
<dbReference type="PANTHER" id="PTHR30404:SF0">
    <property type="entry name" value="N-ACETYLMURAMOYL-L-ALANINE AMIDASE AMIC"/>
    <property type="match status" value="1"/>
</dbReference>
<dbReference type="InterPro" id="IPR002508">
    <property type="entry name" value="MurNAc-LAA_cat"/>
</dbReference>
<dbReference type="InterPro" id="IPR050695">
    <property type="entry name" value="N-acetylmuramoyl_amidase_3"/>
</dbReference>
<evidence type="ECO:0000256" key="3">
    <source>
        <dbReference type="ARBA" id="ARBA00022801"/>
    </source>
</evidence>
<evidence type="ECO:0000256" key="4">
    <source>
        <dbReference type="SAM" id="SignalP"/>
    </source>
</evidence>
<dbReference type="InterPro" id="IPR013783">
    <property type="entry name" value="Ig-like_fold"/>
</dbReference>
<dbReference type="Gene3D" id="2.60.40.10">
    <property type="entry name" value="Immunoglobulins"/>
    <property type="match status" value="1"/>
</dbReference>
<dbReference type="PANTHER" id="PTHR30404">
    <property type="entry name" value="N-ACETYLMURAMOYL-L-ALANINE AMIDASE"/>
    <property type="match status" value="1"/>
</dbReference>
<dbReference type="InterPro" id="IPR021731">
    <property type="entry name" value="AMIN_dom"/>
</dbReference>
<sequence length="580" mass="64153">MKPSVQFFLQFFFALSLPFLASGQASIRLNQPAREQNNVNTGKQFIAGRTCTGCKVRINNDTVHVYSTNTFAVRYDLPTGRSTFTITAEDPNGETYTKNITYYYNPSPAPAATSIFRIDFAEVSPSGNVQLSAGDTLRVKMKGYPGAAATWFDHVPLLEMPAAQTGGVPGYYSGYYVIQPADSLLNGKLRFTLRNQAGETAVLNSTYRYTVMRNDIPLTGRTLDKMTYLTASPHGDRLGPDKIGYLDKDVLLQVSGKQGDYYKVRLSSKTTAFIPEPLLDTEIPQEHPSISIATDAKIWGDEKSDYVSVALSDKLPYLSSQSVSPGKIIVDIHGAYSEQGLNTLLQNTREITSVAWQQPTHDVLRMIISLKHMPWGYQVYYEGNRITVKVKRVPERLSLRGLTIGLDPGHGGGNPGASGLTGASEKQLTLILSMQLKAALEREGATVIATRTTDRFVANEERLSFFRQINPDILLSIHLNSSANPVDAHGTATYYKHTFCEPLNAAIHRRLVETGLRDFGNNNGFNFILNNPTEFPDALVETLFLSNPGDEEKVLDPAFQQKMVEKIVLGIKDYLQRAAQ</sequence>
<evidence type="ECO:0000313" key="7">
    <source>
        <dbReference type="Proteomes" id="UP001207742"/>
    </source>
</evidence>
<dbReference type="Pfam" id="PF11741">
    <property type="entry name" value="AMIN"/>
    <property type="match status" value="1"/>
</dbReference>
<organism evidence="6 7">
    <name type="scientific">Chitinophaga nivalis</name>
    <dbReference type="NCBI Taxonomy" id="2991709"/>
    <lineage>
        <taxon>Bacteria</taxon>
        <taxon>Pseudomonadati</taxon>
        <taxon>Bacteroidota</taxon>
        <taxon>Chitinophagia</taxon>
        <taxon>Chitinophagales</taxon>
        <taxon>Chitinophagaceae</taxon>
        <taxon>Chitinophaga</taxon>
    </lineage>
</organism>
<gene>
    <name evidence="6" type="ORF">OL497_30055</name>
</gene>
<comment type="catalytic activity">
    <reaction evidence="1">
        <text>Hydrolyzes the link between N-acetylmuramoyl residues and L-amino acid residues in certain cell-wall glycopeptides.</text>
        <dbReference type="EC" id="3.5.1.28"/>
    </reaction>
</comment>
<evidence type="ECO:0000259" key="5">
    <source>
        <dbReference type="SMART" id="SM00646"/>
    </source>
</evidence>
<comment type="caution">
    <text evidence="6">The sequence shown here is derived from an EMBL/GenBank/DDBJ whole genome shotgun (WGS) entry which is preliminary data.</text>
</comment>
<dbReference type="SUPFAM" id="SSF53187">
    <property type="entry name" value="Zn-dependent exopeptidases"/>
    <property type="match status" value="1"/>
</dbReference>
<feature type="chain" id="PRO_5046154776" description="N-acetylmuramoyl-L-alanine amidase" evidence="4">
    <location>
        <begin position="22"/>
        <end position="580"/>
    </location>
</feature>
<dbReference type="RefSeq" id="WP_264734981.1">
    <property type="nucleotide sequence ID" value="NZ_JAPDNR010000001.1"/>
</dbReference>
<feature type="domain" description="MurNAc-LAA" evidence="5">
    <location>
        <begin position="463"/>
        <end position="572"/>
    </location>
</feature>
<dbReference type="Gene3D" id="2.60.40.3500">
    <property type="match status" value="1"/>
</dbReference>
<evidence type="ECO:0000256" key="2">
    <source>
        <dbReference type="ARBA" id="ARBA00011901"/>
    </source>
</evidence>
<evidence type="ECO:0000313" key="6">
    <source>
        <dbReference type="EMBL" id="MCW3488176.1"/>
    </source>
</evidence>
<dbReference type="SMART" id="SM00646">
    <property type="entry name" value="Ami_3"/>
    <property type="match status" value="1"/>
</dbReference>
<name>A0ABT3IW16_9BACT</name>
<dbReference type="EMBL" id="JAPDNS010000002">
    <property type="protein sequence ID" value="MCW3488176.1"/>
    <property type="molecule type" value="Genomic_DNA"/>
</dbReference>
<dbReference type="Proteomes" id="UP001207742">
    <property type="component" value="Unassembled WGS sequence"/>
</dbReference>
<dbReference type="CDD" id="cd02696">
    <property type="entry name" value="MurNAc-LAA"/>
    <property type="match status" value="1"/>
</dbReference>